<name>A0A6A6XZF0_9PEZI</name>
<feature type="region of interest" description="Disordered" evidence="1">
    <location>
        <begin position="185"/>
        <end position="210"/>
    </location>
</feature>
<proteinExistence type="predicted"/>
<feature type="compositionally biased region" description="Low complexity" evidence="1">
    <location>
        <begin position="47"/>
        <end position="69"/>
    </location>
</feature>
<keyword evidence="2" id="KW-0732">Signal</keyword>
<dbReference type="Gene3D" id="3.40.390.10">
    <property type="entry name" value="Collagenase (Catalytic Domain)"/>
    <property type="match status" value="1"/>
</dbReference>
<dbReference type="RefSeq" id="XP_033568905.1">
    <property type="nucleotide sequence ID" value="XM_033726313.1"/>
</dbReference>
<keyword evidence="4" id="KW-1185">Reference proteome</keyword>
<evidence type="ECO:0000256" key="2">
    <source>
        <dbReference type="SAM" id="SignalP"/>
    </source>
</evidence>
<reference evidence="5" key="3">
    <citation type="submission" date="2025-04" db="UniProtKB">
        <authorList>
            <consortium name="RefSeq"/>
        </authorList>
    </citation>
    <scope>IDENTIFICATION</scope>
    <source>
        <strain evidence="5">CBS 304.34</strain>
    </source>
</reference>
<protein>
    <recommendedName>
        <fullName evidence="6">Lysine-specific metallo-endopeptidase domain-containing protein</fullName>
    </recommendedName>
</protein>
<dbReference type="InterPro" id="IPR024079">
    <property type="entry name" value="MetalloPept_cat_dom_sf"/>
</dbReference>
<evidence type="ECO:0000313" key="3">
    <source>
        <dbReference type="EMBL" id="KAF2801941.1"/>
    </source>
</evidence>
<reference evidence="3 5" key="1">
    <citation type="journal article" date="2020" name="Stud. Mycol.">
        <title>101 Dothideomycetes genomes: a test case for predicting lifestyles and emergence of pathogens.</title>
        <authorList>
            <person name="Haridas S."/>
            <person name="Albert R."/>
            <person name="Binder M."/>
            <person name="Bloem J."/>
            <person name="Labutti K."/>
            <person name="Salamov A."/>
            <person name="Andreopoulos B."/>
            <person name="Baker S."/>
            <person name="Barry K."/>
            <person name="Bills G."/>
            <person name="Bluhm B."/>
            <person name="Cannon C."/>
            <person name="Castanera R."/>
            <person name="Culley D."/>
            <person name="Daum C."/>
            <person name="Ezra D."/>
            <person name="Gonzalez J."/>
            <person name="Henrissat B."/>
            <person name="Kuo A."/>
            <person name="Liang C."/>
            <person name="Lipzen A."/>
            <person name="Lutzoni F."/>
            <person name="Magnuson J."/>
            <person name="Mondo S."/>
            <person name="Nolan M."/>
            <person name="Ohm R."/>
            <person name="Pangilinan J."/>
            <person name="Park H.-J."/>
            <person name="Ramirez L."/>
            <person name="Alfaro M."/>
            <person name="Sun H."/>
            <person name="Tritt A."/>
            <person name="Yoshinaga Y."/>
            <person name="Zwiers L.-H."/>
            <person name="Turgeon B."/>
            <person name="Goodwin S."/>
            <person name="Spatafora J."/>
            <person name="Crous P."/>
            <person name="Grigoriev I."/>
        </authorList>
    </citation>
    <scope>NUCLEOTIDE SEQUENCE</scope>
    <source>
        <strain evidence="3 5">CBS 304.34</strain>
    </source>
</reference>
<organism evidence="3">
    <name type="scientific">Mytilinidion resinicola</name>
    <dbReference type="NCBI Taxonomy" id="574789"/>
    <lineage>
        <taxon>Eukaryota</taxon>
        <taxon>Fungi</taxon>
        <taxon>Dikarya</taxon>
        <taxon>Ascomycota</taxon>
        <taxon>Pezizomycotina</taxon>
        <taxon>Dothideomycetes</taxon>
        <taxon>Pleosporomycetidae</taxon>
        <taxon>Mytilinidiales</taxon>
        <taxon>Mytilinidiaceae</taxon>
        <taxon>Mytilinidion</taxon>
    </lineage>
</organism>
<dbReference type="AlphaFoldDB" id="A0A6A6XZF0"/>
<feature type="region of interest" description="Disordered" evidence="1">
    <location>
        <begin position="113"/>
        <end position="134"/>
    </location>
</feature>
<gene>
    <name evidence="3 5" type="ORF">BDZ99DRAFT_527900</name>
</gene>
<feature type="chain" id="PRO_5044628761" description="Lysine-specific metallo-endopeptidase domain-containing protein" evidence="2">
    <location>
        <begin position="20"/>
        <end position="378"/>
    </location>
</feature>
<feature type="region of interest" description="Disordered" evidence="1">
    <location>
        <begin position="38"/>
        <end position="75"/>
    </location>
</feature>
<dbReference type="Proteomes" id="UP000504636">
    <property type="component" value="Unplaced"/>
</dbReference>
<dbReference type="GO" id="GO:0008237">
    <property type="term" value="F:metallopeptidase activity"/>
    <property type="evidence" value="ECO:0007669"/>
    <property type="project" value="InterPro"/>
</dbReference>
<feature type="signal peptide" evidence="2">
    <location>
        <begin position="1"/>
        <end position="19"/>
    </location>
</feature>
<evidence type="ECO:0008006" key="6">
    <source>
        <dbReference type="Google" id="ProtNLM"/>
    </source>
</evidence>
<accession>A0A6A6XZF0</accession>
<evidence type="ECO:0000256" key="1">
    <source>
        <dbReference type="SAM" id="MobiDB-lite"/>
    </source>
</evidence>
<sequence length="378" mass="41556">MGSLLLTLTALGVMSVVGAQSTPTTLLISRAISAPDSLFLKPRDGTTSDVPVGVSSPPSVSDAPSSAVSTETPPNATGSVVPLAARLTGFDGCKDPQFIRDAFTEFEKMVPFDRNSADNDNPPGTDQYPWKDPTWTSGPSVDFFGPMNRFSDYKDQVTGKLASFRTGWLTTWTLRVRCDDKLKQCPEKVDPPDDPCNPPGDGDPSPKKPTKLAYVATVDPYVDHMFFCPGFFLRPKLDDRLATVVNNLAQANYLDNYANRATTVAHELLHISWIGNPIDSPATDQLVDIIMPGGTWKAYRTVDCKYLAHSEIEDKVQHVNNVNNYMWWFLANYIIHRYDFYPSGSTWLTTLDPPAPPPSVANLAITNGTDVEIGWDDC</sequence>
<reference evidence="5" key="2">
    <citation type="submission" date="2020-04" db="EMBL/GenBank/DDBJ databases">
        <authorList>
            <consortium name="NCBI Genome Project"/>
        </authorList>
    </citation>
    <scope>NUCLEOTIDE SEQUENCE</scope>
    <source>
        <strain evidence="5">CBS 304.34</strain>
    </source>
</reference>
<dbReference type="SUPFAM" id="SSF55486">
    <property type="entry name" value="Metalloproteases ('zincins'), catalytic domain"/>
    <property type="match status" value="1"/>
</dbReference>
<dbReference type="EMBL" id="MU003726">
    <property type="protein sequence ID" value="KAF2801941.1"/>
    <property type="molecule type" value="Genomic_DNA"/>
</dbReference>
<dbReference type="GeneID" id="54467206"/>
<dbReference type="OrthoDB" id="3750736at2759"/>
<evidence type="ECO:0000313" key="5">
    <source>
        <dbReference type="RefSeq" id="XP_033568905.1"/>
    </source>
</evidence>
<evidence type="ECO:0000313" key="4">
    <source>
        <dbReference type="Proteomes" id="UP000504636"/>
    </source>
</evidence>